<reference evidence="2" key="1">
    <citation type="journal article" date="2019" name="Int. J. Syst. Evol. Microbiol.">
        <title>The Global Catalogue of Microorganisms (GCM) 10K type strain sequencing project: providing services to taxonomists for standard genome sequencing and annotation.</title>
        <authorList>
            <consortium name="The Broad Institute Genomics Platform"/>
            <consortium name="The Broad Institute Genome Sequencing Center for Infectious Disease"/>
            <person name="Wu L."/>
            <person name="Ma J."/>
        </authorList>
    </citation>
    <scope>NUCLEOTIDE SEQUENCE [LARGE SCALE GENOMIC DNA]</scope>
    <source>
        <strain evidence="2">KCTC 52490</strain>
    </source>
</reference>
<protein>
    <submittedName>
        <fullName evidence="1">Uncharacterized protein</fullName>
    </submittedName>
</protein>
<dbReference type="Proteomes" id="UP001597512">
    <property type="component" value="Unassembled WGS sequence"/>
</dbReference>
<accession>A0ABW6AI63</accession>
<keyword evidence="2" id="KW-1185">Reference proteome</keyword>
<evidence type="ECO:0000313" key="2">
    <source>
        <dbReference type="Proteomes" id="UP001597512"/>
    </source>
</evidence>
<evidence type="ECO:0000313" key="1">
    <source>
        <dbReference type="EMBL" id="MFD2935176.1"/>
    </source>
</evidence>
<name>A0ABW6AI63_9BACT</name>
<sequence length="51" mass="5798">MKTTFLATDFLPNVNRAAPVVNQLTHDQQAKRILSSHIKKRPLCCLQCALY</sequence>
<dbReference type="RefSeq" id="WP_381502599.1">
    <property type="nucleotide sequence ID" value="NZ_JBHUOM010000012.1"/>
</dbReference>
<proteinExistence type="predicted"/>
<dbReference type="EMBL" id="JBHUOM010000012">
    <property type="protein sequence ID" value="MFD2935176.1"/>
    <property type="molecule type" value="Genomic_DNA"/>
</dbReference>
<organism evidence="1 2">
    <name type="scientific">Spirosoma flavum</name>
    <dbReference type="NCBI Taxonomy" id="2048557"/>
    <lineage>
        <taxon>Bacteria</taxon>
        <taxon>Pseudomonadati</taxon>
        <taxon>Bacteroidota</taxon>
        <taxon>Cytophagia</taxon>
        <taxon>Cytophagales</taxon>
        <taxon>Cytophagaceae</taxon>
        <taxon>Spirosoma</taxon>
    </lineage>
</organism>
<comment type="caution">
    <text evidence="1">The sequence shown here is derived from an EMBL/GenBank/DDBJ whole genome shotgun (WGS) entry which is preliminary data.</text>
</comment>
<gene>
    <name evidence="1" type="ORF">ACFS25_15395</name>
</gene>